<protein>
    <submittedName>
        <fullName evidence="1">Uncharacterized protein</fullName>
    </submittedName>
</protein>
<evidence type="ECO:0000313" key="1">
    <source>
        <dbReference type="EMBL" id="MED6249171.1"/>
    </source>
</evidence>
<keyword evidence="2" id="KW-1185">Reference proteome</keyword>
<proteinExistence type="predicted"/>
<sequence length="107" mass="12343">MRLTHQSHSQTHTHSCTDTQIGRELEVWQEEAGIKSTTATIAYVISLFKLLHFSKRFLSVAQPSVRMSFRVLTLLKIFLRQRMLQFGSFQGESENMVPQKQPIGEHV</sequence>
<dbReference type="EMBL" id="JAHUTI010051472">
    <property type="protein sequence ID" value="MED6249171.1"/>
    <property type="molecule type" value="Genomic_DNA"/>
</dbReference>
<comment type="caution">
    <text evidence="1">The sequence shown here is derived from an EMBL/GenBank/DDBJ whole genome shotgun (WGS) entry which is preliminary data.</text>
</comment>
<gene>
    <name evidence="1" type="ORF">ATANTOWER_010332</name>
</gene>
<accession>A0ABU7BEW4</accession>
<organism evidence="1 2">
    <name type="scientific">Ataeniobius toweri</name>
    <dbReference type="NCBI Taxonomy" id="208326"/>
    <lineage>
        <taxon>Eukaryota</taxon>
        <taxon>Metazoa</taxon>
        <taxon>Chordata</taxon>
        <taxon>Craniata</taxon>
        <taxon>Vertebrata</taxon>
        <taxon>Euteleostomi</taxon>
        <taxon>Actinopterygii</taxon>
        <taxon>Neopterygii</taxon>
        <taxon>Teleostei</taxon>
        <taxon>Neoteleostei</taxon>
        <taxon>Acanthomorphata</taxon>
        <taxon>Ovalentaria</taxon>
        <taxon>Atherinomorphae</taxon>
        <taxon>Cyprinodontiformes</taxon>
        <taxon>Goodeidae</taxon>
        <taxon>Ataeniobius</taxon>
    </lineage>
</organism>
<dbReference type="Proteomes" id="UP001345963">
    <property type="component" value="Unassembled WGS sequence"/>
</dbReference>
<reference evidence="1 2" key="1">
    <citation type="submission" date="2021-07" db="EMBL/GenBank/DDBJ databases">
        <authorList>
            <person name="Palmer J.M."/>
        </authorList>
    </citation>
    <scope>NUCLEOTIDE SEQUENCE [LARGE SCALE GENOMIC DNA]</scope>
    <source>
        <strain evidence="1 2">AT_MEX2019</strain>
        <tissue evidence="1">Muscle</tissue>
    </source>
</reference>
<evidence type="ECO:0000313" key="2">
    <source>
        <dbReference type="Proteomes" id="UP001345963"/>
    </source>
</evidence>
<name>A0ABU7BEW4_9TELE</name>